<dbReference type="PANTHER" id="PTHR13281:SF0">
    <property type="entry name" value="TRANSMEMBRANE PROTEIN 70, MITOCHONDRIAL"/>
    <property type="match status" value="1"/>
</dbReference>
<dbReference type="InterPro" id="IPR045325">
    <property type="entry name" value="TMEM70/TMEM186/TMEM223"/>
</dbReference>
<evidence type="ECO:0000313" key="4">
    <source>
        <dbReference type="Proteomes" id="UP000183832"/>
    </source>
</evidence>
<organism evidence="3 4">
    <name type="scientific">Clunio marinus</name>
    <dbReference type="NCBI Taxonomy" id="568069"/>
    <lineage>
        <taxon>Eukaryota</taxon>
        <taxon>Metazoa</taxon>
        <taxon>Ecdysozoa</taxon>
        <taxon>Arthropoda</taxon>
        <taxon>Hexapoda</taxon>
        <taxon>Insecta</taxon>
        <taxon>Pterygota</taxon>
        <taxon>Neoptera</taxon>
        <taxon>Endopterygota</taxon>
        <taxon>Diptera</taxon>
        <taxon>Nematocera</taxon>
        <taxon>Chironomoidea</taxon>
        <taxon>Chironomidae</taxon>
        <taxon>Clunio</taxon>
    </lineage>
</organism>
<dbReference type="Proteomes" id="UP000183832">
    <property type="component" value="Unassembled WGS sequence"/>
</dbReference>
<comment type="similarity">
    <text evidence="1">Belongs to the TMEM70 family.</text>
</comment>
<evidence type="ECO:0000313" key="3">
    <source>
        <dbReference type="EMBL" id="CRK95463.1"/>
    </source>
</evidence>
<keyword evidence="2" id="KW-0472">Membrane</keyword>
<accession>A0A1J1I545</accession>
<dbReference type="Pfam" id="PF06979">
    <property type="entry name" value="TMEM70"/>
    <property type="match status" value="1"/>
</dbReference>
<dbReference type="GO" id="GO:0033615">
    <property type="term" value="P:mitochondrial proton-transporting ATP synthase complex assembly"/>
    <property type="evidence" value="ECO:0007669"/>
    <property type="project" value="TreeGrafter"/>
</dbReference>
<feature type="transmembrane region" description="Helical" evidence="2">
    <location>
        <begin position="62"/>
        <end position="79"/>
    </location>
</feature>
<keyword evidence="4" id="KW-1185">Reference proteome</keyword>
<name>A0A1J1I545_9DIPT</name>
<keyword evidence="2" id="KW-1133">Transmembrane helix</keyword>
<reference evidence="3 4" key="1">
    <citation type="submission" date="2015-04" db="EMBL/GenBank/DDBJ databases">
        <authorList>
            <person name="Syromyatnikov M.Y."/>
            <person name="Popov V.N."/>
        </authorList>
    </citation>
    <scope>NUCLEOTIDE SEQUENCE [LARGE SCALE GENOMIC DNA]</scope>
</reference>
<dbReference type="OrthoDB" id="156886at2759"/>
<dbReference type="InterPro" id="IPR009724">
    <property type="entry name" value="TMEM70"/>
</dbReference>
<proteinExistence type="inferred from homology"/>
<evidence type="ECO:0000256" key="2">
    <source>
        <dbReference type="SAM" id="Phobius"/>
    </source>
</evidence>
<gene>
    <name evidence="3" type="ORF">CLUMA_CG008932</name>
</gene>
<dbReference type="GO" id="GO:0031966">
    <property type="term" value="C:mitochondrial membrane"/>
    <property type="evidence" value="ECO:0007669"/>
    <property type="project" value="TreeGrafter"/>
</dbReference>
<dbReference type="AlphaFoldDB" id="A0A1J1I545"/>
<feature type="transmembrane region" description="Helical" evidence="2">
    <location>
        <begin position="117"/>
        <end position="139"/>
    </location>
</feature>
<dbReference type="EMBL" id="CVRI01000042">
    <property type="protein sequence ID" value="CRK95463.1"/>
    <property type="molecule type" value="Genomic_DNA"/>
</dbReference>
<dbReference type="STRING" id="568069.A0A1J1I545"/>
<dbReference type="PANTHER" id="PTHR13281">
    <property type="entry name" value="TRANSMEMBRANE PROTEIN 70, MITOCHONDRIAL"/>
    <property type="match status" value="1"/>
</dbReference>
<protein>
    <submittedName>
        <fullName evidence="3">CLUMA_CG008932, isoform A</fullName>
    </submittedName>
</protein>
<evidence type="ECO:0000256" key="1">
    <source>
        <dbReference type="ARBA" id="ARBA00005280"/>
    </source>
</evidence>
<keyword evidence="2" id="KW-0812">Transmembrane</keyword>
<sequence>MFCTRNLIKIVNISKSQPINALNQHKLWKSMHISSSLTQQMKNHQATSDEFRVYYGKFHDCVSFLINLLIFNSLCLGSLTPNIKSVKVFSLTTSIVGIIAQPILYNQAAQMSTSTPVIAAICGFVGFFTFVTPFLLHVVTRRYVTELYYNPKTDEYNATTISFFLTKKKTIFKPEDVVVPEVTGMFTSFVVKNKSGKKPAALFVDPKLFEDPQHYVKIMGYDKPLDLKLDLSEKK</sequence>